<name>A0AAE2RDI7_AGRVI</name>
<evidence type="ECO:0000313" key="1">
    <source>
        <dbReference type="EMBL" id="MBF2715737.1"/>
    </source>
</evidence>
<evidence type="ECO:0008006" key="3">
    <source>
        <dbReference type="Google" id="ProtNLM"/>
    </source>
</evidence>
<reference evidence="1" key="1">
    <citation type="submission" date="2020-11" db="EMBL/GenBank/DDBJ databases">
        <title>Agrobacterium vitis strain K377 genome.</title>
        <authorList>
            <person name="Xi H."/>
        </authorList>
    </citation>
    <scope>NUCLEOTIDE SEQUENCE</scope>
    <source>
        <strain evidence="1">K377</strain>
    </source>
</reference>
<comment type="caution">
    <text evidence="1">The sequence shown here is derived from an EMBL/GenBank/DDBJ whole genome shotgun (WGS) entry which is preliminary data.</text>
</comment>
<organism evidence="1 2">
    <name type="scientific">Agrobacterium vitis</name>
    <name type="common">Rhizobium vitis</name>
    <dbReference type="NCBI Taxonomy" id="373"/>
    <lineage>
        <taxon>Bacteria</taxon>
        <taxon>Pseudomonadati</taxon>
        <taxon>Pseudomonadota</taxon>
        <taxon>Alphaproteobacteria</taxon>
        <taxon>Hyphomicrobiales</taxon>
        <taxon>Rhizobiaceae</taxon>
        <taxon>Rhizobium/Agrobacterium group</taxon>
        <taxon>Agrobacterium</taxon>
    </lineage>
</organism>
<dbReference type="Proteomes" id="UP000655037">
    <property type="component" value="Unassembled WGS sequence"/>
</dbReference>
<dbReference type="SUPFAM" id="SSF53955">
    <property type="entry name" value="Lysozyme-like"/>
    <property type="match status" value="1"/>
</dbReference>
<dbReference type="Gene3D" id="1.10.530.10">
    <property type="match status" value="1"/>
</dbReference>
<dbReference type="RefSeq" id="WP_194416749.1">
    <property type="nucleotide sequence ID" value="NZ_JACXXJ020000005.1"/>
</dbReference>
<dbReference type="InterPro" id="IPR023346">
    <property type="entry name" value="Lysozyme-like_dom_sf"/>
</dbReference>
<dbReference type="PANTHER" id="PTHR34408:SF1">
    <property type="entry name" value="GLYCOSYL HYDROLASE FAMILY 19 DOMAIN-CONTAINING PROTEIN HI_1415"/>
    <property type="match status" value="1"/>
</dbReference>
<sequence length="211" mass="23335">MDRAKFFAAVRISLFSGKLSDPQVKGMDAILDEWVAQGLTDIRWLAYMFATAFHETGQAMQPVSENLKYSALGLQKTFPKYFSARDAQAYAGQPERIANRAYANRLGNGDEESGDGWRYRGRGLVQITGRGNYETFGLDSNPDRALVDQVAVKIMFTGMTGGLFTGDRLTDHFTLKGSDWVNARKIINRLDRAQDIAGYAKAFNSALAGAQ</sequence>
<dbReference type="AlphaFoldDB" id="A0AAE2RDI7"/>
<evidence type="ECO:0000313" key="2">
    <source>
        <dbReference type="Proteomes" id="UP000655037"/>
    </source>
</evidence>
<dbReference type="EMBL" id="JACXXJ020000005">
    <property type="protein sequence ID" value="MBF2715737.1"/>
    <property type="molecule type" value="Genomic_DNA"/>
</dbReference>
<proteinExistence type="predicted"/>
<dbReference type="PANTHER" id="PTHR34408">
    <property type="entry name" value="FAMILY PROTEIN, PUTATIVE-RELATED"/>
    <property type="match status" value="1"/>
</dbReference>
<protein>
    <recommendedName>
        <fullName evidence="3">Chitinase</fullName>
    </recommendedName>
</protein>
<dbReference type="InterPro" id="IPR052354">
    <property type="entry name" value="Cell_Wall_Dynamics_Protein"/>
</dbReference>
<accession>A0AAE2RDI7</accession>
<gene>
    <name evidence="1" type="ORF">IEI95_016075</name>
</gene>